<sequence>MLTINDHEKVREWYEEFNIKEVEVNYSVSRAAEGRGKYRELIITNY</sequence>
<proteinExistence type="predicted"/>
<reference evidence="1 2" key="1">
    <citation type="submission" date="2015-09" db="EMBL/GenBank/DDBJ databases">
        <authorList>
            <consortium name="Pathogen Informatics"/>
        </authorList>
    </citation>
    <scope>NUCLEOTIDE SEQUENCE [LARGE SCALE GENOMIC DNA]</scope>
    <source>
        <strain evidence="1 2">2789STDY5834855</strain>
    </source>
</reference>
<keyword evidence="1" id="KW-0489">Methyltransferase</keyword>
<dbReference type="EMBL" id="CYZV01000024">
    <property type="protein sequence ID" value="CUO42426.1"/>
    <property type="molecule type" value="Genomic_DNA"/>
</dbReference>
<dbReference type="AlphaFoldDB" id="A0A174F0U9"/>
<dbReference type="Gene3D" id="3.40.50.150">
    <property type="entry name" value="Vaccinia Virus protein VP39"/>
    <property type="match status" value="1"/>
</dbReference>
<evidence type="ECO:0000313" key="1">
    <source>
        <dbReference type="EMBL" id="CUO42426.1"/>
    </source>
</evidence>
<gene>
    <name evidence="1" type="ORF">ERS852470_02301</name>
</gene>
<name>A0A174F0U9_9CLOT</name>
<protein>
    <submittedName>
        <fullName evidence="1">DNA adenine methylase</fullName>
    </submittedName>
</protein>
<evidence type="ECO:0000313" key="2">
    <source>
        <dbReference type="Proteomes" id="UP000095558"/>
    </source>
</evidence>
<dbReference type="GO" id="GO:0008168">
    <property type="term" value="F:methyltransferase activity"/>
    <property type="evidence" value="ECO:0007669"/>
    <property type="project" value="UniProtKB-KW"/>
</dbReference>
<keyword evidence="1" id="KW-0808">Transferase</keyword>
<accession>A0A174F0U9</accession>
<dbReference type="Proteomes" id="UP000095558">
    <property type="component" value="Unassembled WGS sequence"/>
</dbReference>
<dbReference type="GO" id="GO:0032259">
    <property type="term" value="P:methylation"/>
    <property type="evidence" value="ECO:0007669"/>
    <property type="project" value="UniProtKB-KW"/>
</dbReference>
<organism evidence="1 2">
    <name type="scientific">Clostridium disporicum</name>
    <dbReference type="NCBI Taxonomy" id="84024"/>
    <lineage>
        <taxon>Bacteria</taxon>
        <taxon>Bacillati</taxon>
        <taxon>Bacillota</taxon>
        <taxon>Clostridia</taxon>
        <taxon>Eubacteriales</taxon>
        <taxon>Clostridiaceae</taxon>
        <taxon>Clostridium</taxon>
    </lineage>
</organism>
<dbReference type="SUPFAM" id="SSF53335">
    <property type="entry name" value="S-adenosyl-L-methionine-dependent methyltransferases"/>
    <property type="match status" value="1"/>
</dbReference>
<dbReference type="InterPro" id="IPR029063">
    <property type="entry name" value="SAM-dependent_MTases_sf"/>
</dbReference>